<dbReference type="Proteomes" id="UP001237592">
    <property type="component" value="Unassembled WGS sequence"/>
</dbReference>
<gene>
    <name evidence="2" type="ORF">RB624_12550</name>
</gene>
<dbReference type="RefSeq" id="WP_305049435.1">
    <property type="nucleotide sequence ID" value="NZ_JAVFKP010000002.1"/>
</dbReference>
<reference evidence="2 3" key="1">
    <citation type="submission" date="2023-08" db="EMBL/GenBank/DDBJ databases">
        <title>Draft genome sequence of Janthinobacterium lividum.</title>
        <authorList>
            <person name="Chun B.H."/>
            <person name="Lee Y."/>
        </authorList>
    </citation>
    <scope>NUCLEOTIDE SEQUENCE [LARGE SCALE GENOMIC DNA]</scope>
    <source>
        <strain evidence="2 3">AMJK</strain>
    </source>
</reference>
<comment type="caution">
    <text evidence="2">The sequence shown here is derived from an EMBL/GenBank/DDBJ whole genome shotgun (WGS) entry which is preliminary data.</text>
</comment>
<keyword evidence="3" id="KW-1185">Reference proteome</keyword>
<organism evidence="2 3">
    <name type="scientific">Janthinobacterium lividum</name>
    <dbReference type="NCBI Taxonomy" id="29581"/>
    <lineage>
        <taxon>Bacteria</taxon>
        <taxon>Pseudomonadati</taxon>
        <taxon>Pseudomonadota</taxon>
        <taxon>Betaproteobacteria</taxon>
        <taxon>Burkholderiales</taxon>
        <taxon>Oxalobacteraceae</taxon>
        <taxon>Janthinobacterium</taxon>
    </lineage>
</organism>
<sequence>MSLAAVKISPEALKDMMDLFSVQPWLMNLHEEMVALWNLCETREEQNLVKSLVSKICILDAAKELLACRGINQKIQNWNLVPNNTWIVAAANNNEIDGSTAGLQRLKNKIEPADDWHARFVGNIPSAVDKIKDGQNVVIFDDFIGSGDKLIKKRKWLASLLEKRAIVNINYYYIAFSAMKFGFENIENIEEKRIYAHFLLNKGISETYPKDEAEKMIDVMINLESRLGLNYKNKKIEQFSLGYGKSEALYCAENDNCPNNVFPILWWPNLKNGKTLKTLLKRVG</sequence>
<name>A0ABU0XTQ7_9BURK</name>
<evidence type="ECO:0000313" key="2">
    <source>
        <dbReference type="EMBL" id="MDQ4626718.1"/>
    </source>
</evidence>
<evidence type="ECO:0000313" key="3">
    <source>
        <dbReference type="Proteomes" id="UP001237592"/>
    </source>
</evidence>
<dbReference type="EMBL" id="JAVFKP010000002">
    <property type="protein sequence ID" value="MDQ4626718.1"/>
    <property type="molecule type" value="Genomic_DNA"/>
</dbReference>
<evidence type="ECO:0000259" key="1">
    <source>
        <dbReference type="Pfam" id="PF24390"/>
    </source>
</evidence>
<protein>
    <recommendedName>
        <fullName evidence="1">PRTase-CE domain-containing protein</fullName>
    </recommendedName>
</protein>
<proteinExistence type="predicted"/>
<accession>A0ABU0XTQ7</accession>
<dbReference type="InterPro" id="IPR056920">
    <property type="entry name" value="PRTase-CE"/>
</dbReference>
<dbReference type="Pfam" id="PF24390">
    <property type="entry name" value="PRTase-CE"/>
    <property type="match status" value="1"/>
</dbReference>
<feature type="domain" description="PRTase-CE" evidence="1">
    <location>
        <begin position="38"/>
        <end position="270"/>
    </location>
</feature>